<comment type="caution">
    <text evidence="2">The sequence shown here is derived from an EMBL/GenBank/DDBJ whole genome shotgun (WGS) entry which is preliminary data.</text>
</comment>
<dbReference type="PROSITE" id="PS00488">
    <property type="entry name" value="PAL_HISTIDASE"/>
    <property type="match status" value="1"/>
</dbReference>
<dbReference type="Gene3D" id="1.10.275.10">
    <property type="entry name" value="Fumarase/aspartase (N-terminal domain)"/>
    <property type="match status" value="1"/>
</dbReference>
<accession>X1IXX3</accession>
<dbReference type="FunFam" id="1.10.275.10:FF:000005">
    <property type="entry name" value="Histidine ammonia-lyase"/>
    <property type="match status" value="1"/>
</dbReference>
<reference evidence="2" key="1">
    <citation type="journal article" date="2014" name="Front. Microbiol.">
        <title>High frequency of phylogenetically diverse reductive dehalogenase-homologous genes in deep subseafloor sedimentary metagenomes.</title>
        <authorList>
            <person name="Kawai M."/>
            <person name="Futagami T."/>
            <person name="Toyoda A."/>
            <person name="Takaki Y."/>
            <person name="Nishi S."/>
            <person name="Hori S."/>
            <person name="Arai W."/>
            <person name="Tsubouchi T."/>
            <person name="Morono Y."/>
            <person name="Uchiyama I."/>
            <person name="Ito T."/>
            <person name="Fujiyama A."/>
            <person name="Inagaki F."/>
            <person name="Takami H."/>
        </authorList>
    </citation>
    <scope>NUCLEOTIDE SEQUENCE</scope>
    <source>
        <strain evidence="2">Expedition CK06-06</strain>
    </source>
</reference>
<dbReference type="SUPFAM" id="SSF48557">
    <property type="entry name" value="L-aspartase-like"/>
    <property type="match status" value="1"/>
</dbReference>
<proteinExistence type="predicted"/>
<dbReference type="InterPro" id="IPR008948">
    <property type="entry name" value="L-Aspartase-like"/>
</dbReference>
<dbReference type="InterPro" id="IPR022313">
    <property type="entry name" value="Phe/His_NH3-lyase_AS"/>
</dbReference>
<dbReference type="AlphaFoldDB" id="X1IXX3"/>
<gene>
    <name evidence="2" type="ORF">S03H2_61824</name>
</gene>
<keyword evidence="1" id="KW-0456">Lyase</keyword>
<dbReference type="EMBL" id="BARU01039935">
    <property type="protein sequence ID" value="GAH86552.1"/>
    <property type="molecule type" value="Genomic_DNA"/>
</dbReference>
<name>X1IXX3_9ZZZZ</name>
<evidence type="ECO:0008006" key="3">
    <source>
        <dbReference type="Google" id="ProtNLM"/>
    </source>
</evidence>
<organism evidence="2">
    <name type="scientific">marine sediment metagenome</name>
    <dbReference type="NCBI Taxonomy" id="412755"/>
    <lineage>
        <taxon>unclassified sequences</taxon>
        <taxon>metagenomes</taxon>
        <taxon>ecological metagenomes</taxon>
    </lineage>
</organism>
<sequence>SLTISDLITITRSGRSVKISDAGKNRIKEARRIIDEKLEKNEIIYGISTGFGKLANTVISPSEREILQKNIIQSHSIGFGPNLPDEIVLGAMVIELNSFCRGGSGIRIEITEMLEQLINKRVTPLVPSIGSLGASGDLSPLAYIARIFIGEGKAKLNNEILDSSEILLRLNLSPIELKAKDGISLINGTHVLTSYAAHTVFDAFNVLGNSVLAIGLILEAFEGNIDAFSSFIMN</sequence>
<dbReference type="GO" id="GO:0016841">
    <property type="term" value="F:ammonia-lyase activity"/>
    <property type="evidence" value="ECO:0007669"/>
    <property type="project" value="InterPro"/>
</dbReference>
<evidence type="ECO:0000256" key="1">
    <source>
        <dbReference type="ARBA" id="ARBA00023239"/>
    </source>
</evidence>
<dbReference type="PANTHER" id="PTHR10362">
    <property type="entry name" value="HISTIDINE AMMONIA-LYASE"/>
    <property type="match status" value="1"/>
</dbReference>
<feature type="non-terminal residue" evidence="2">
    <location>
        <position position="1"/>
    </location>
</feature>
<dbReference type="InterPro" id="IPR001106">
    <property type="entry name" value="Aromatic_Lyase"/>
</dbReference>
<protein>
    <recommendedName>
        <fullName evidence="3">Histidine ammonia-lyase</fullName>
    </recommendedName>
</protein>
<dbReference type="InterPro" id="IPR024083">
    <property type="entry name" value="Fumarase/histidase_N"/>
</dbReference>
<evidence type="ECO:0000313" key="2">
    <source>
        <dbReference type="EMBL" id="GAH86552.1"/>
    </source>
</evidence>
<dbReference type="Pfam" id="PF00221">
    <property type="entry name" value="Lyase_aromatic"/>
    <property type="match status" value="1"/>
</dbReference>